<evidence type="ECO:0000313" key="2">
    <source>
        <dbReference type="EMBL" id="ESK89646.1"/>
    </source>
</evidence>
<comment type="caution">
    <text evidence="2">The sequence shown here is derived from an EMBL/GenBank/DDBJ whole genome shotgun (WGS) entry which is preliminary data.</text>
</comment>
<accession>V2XA50</accession>
<feature type="region of interest" description="Disordered" evidence="1">
    <location>
        <begin position="1"/>
        <end position="78"/>
    </location>
</feature>
<dbReference type="Proteomes" id="UP000017559">
    <property type="component" value="Unassembled WGS sequence"/>
</dbReference>
<dbReference type="AlphaFoldDB" id="V2XA50"/>
<dbReference type="EMBL" id="AWSO01000535">
    <property type="protein sequence ID" value="ESK89646.1"/>
    <property type="molecule type" value="Genomic_DNA"/>
</dbReference>
<evidence type="ECO:0000313" key="3">
    <source>
        <dbReference type="Proteomes" id="UP000017559"/>
    </source>
</evidence>
<gene>
    <name evidence="2" type="ORF">Moror_8617</name>
</gene>
<dbReference type="KEGG" id="mrr:Moror_8617"/>
<keyword evidence="3" id="KW-1185">Reference proteome</keyword>
<name>V2XA50_MONRO</name>
<sequence>MSNGSTSNTENASVKDGSYNNYITENYGSIENYDFGFPSGEDDDGEDWKSRPLPPLPQESESEWDTRRGPYPGPPDDNFLIPNAWIRNRSQDTLPARRSWVAGSES</sequence>
<proteinExistence type="predicted"/>
<organism evidence="2 3">
    <name type="scientific">Moniliophthora roreri (strain MCA 2997)</name>
    <name type="common">Cocoa frosty pod rot fungus</name>
    <name type="synonym">Crinipellis roreri</name>
    <dbReference type="NCBI Taxonomy" id="1381753"/>
    <lineage>
        <taxon>Eukaryota</taxon>
        <taxon>Fungi</taxon>
        <taxon>Dikarya</taxon>
        <taxon>Basidiomycota</taxon>
        <taxon>Agaricomycotina</taxon>
        <taxon>Agaricomycetes</taxon>
        <taxon>Agaricomycetidae</taxon>
        <taxon>Agaricales</taxon>
        <taxon>Marasmiineae</taxon>
        <taxon>Marasmiaceae</taxon>
        <taxon>Moniliophthora</taxon>
    </lineage>
</organism>
<feature type="compositionally biased region" description="Polar residues" evidence="1">
    <location>
        <begin position="1"/>
        <end position="29"/>
    </location>
</feature>
<protein>
    <submittedName>
        <fullName evidence="2">Uncharacterized protein</fullName>
    </submittedName>
</protein>
<evidence type="ECO:0000256" key="1">
    <source>
        <dbReference type="SAM" id="MobiDB-lite"/>
    </source>
</evidence>
<dbReference type="HOGENOM" id="CLU_2223910_0_0_1"/>
<reference evidence="2 3" key="1">
    <citation type="journal article" date="2014" name="BMC Genomics">
        <title>Genome and secretome analysis of the hemibiotrophic fungal pathogen, Moniliophthora roreri, which causes frosty pod rot disease of cacao: mechanisms of the biotrophic and necrotrophic phases.</title>
        <authorList>
            <person name="Meinhardt L.W."/>
            <person name="Costa G.G.L."/>
            <person name="Thomazella D.P.T."/>
            <person name="Teixeira P.J.P.L."/>
            <person name="Carazzolle M.F."/>
            <person name="Schuster S.C."/>
            <person name="Carlson J.E."/>
            <person name="Guiltinan M.J."/>
            <person name="Mieczkowski P."/>
            <person name="Farmer A."/>
            <person name="Ramaraj T."/>
            <person name="Crozier J."/>
            <person name="Davis R.E."/>
            <person name="Shao J."/>
            <person name="Melnick R.L."/>
            <person name="Pereira G.A.G."/>
            <person name="Bailey B.A."/>
        </authorList>
    </citation>
    <scope>NUCLEOTIDE SEQUENCE [LARGE SCALE GENOMIC DNA]</scope>
    <source>
        <strain evidence="2 3">MCA 2997</strain>
    </source>
</reference>